<evidence type="ECO:0000256" key="5">
    <source>
        <dbReference type="ARBA" id="ARBA00022679"/>
    </source>
</evidence>
<gene>
    <name evidence="14" type="primary">folK</name>
    <name evidence="14" type="ORF">D3F03_05010</name>
</gene>
<proteinExistence type="inferred from homology"/>
<dbReference type="CDD" id="cd00483">
    <property type="entry name" value="HPPK"/>
    <property type="match status" value="1"/>
</dbReference>
<name>A0A398CBI9_9BURK</name>
<keyword evidence="6" id="KW-0547">Nucleotide-binding</keyword>
<comment type="function">
    <text evidence="10">Catalyzes the transfer of pyrophosphate from adenosine triphosphate (ATP) to 6-hydroxymethyl-7,8-dihydropterin, an enzymatic step in folate biosynthesis pathway.</text>
</comment>
<dbReference type="Pfam" id="PF01288">
    <property type="entry name" value="HPPK"/>
    <property type="match status" value="1"/>
</dbReference>
<evidence type="ECO:0000256" key="11">
    <source>
        <dbReference type="ARBA" id="ARBA00029766"/>
    </source>
</evidence>
<dbReference type="GO" id="GO:0016301">
    <property type="term" value="F:kinase activity"/>
    <property type="evidence" value="ECO:0007669"/>
    <property type="project" value="UniProtKB-KW"/>
</dbReference>
<dbReference type="GO" id="GO:0003848">
    <property type="term" value="F:2-amino-4-hydroxy-6-hydroxymethyldihydropteridine diphosphokinase activity"/>
    <property type="evidence" value="ECO:0007669"/>
    <property type="project" value="UniProtKB-EC"/>
</dbReference>
<dbReference type="SUPFAM" id="SSF55083">
    <property type="entry name" value="6-hydroxymethyl-7,8-dihydropterin pyrophosphokinase, HPPK"/>
    <property type="match status" value="1"/>
</dbReference>
<dbReference type="PROSITE" id="PS00794">
    <property type="entry name" value="HPPK"/>
    <property type="match status" value="1"/>
</dbReference>
<evidence type="ECO:0000256" key="1">
    <source>
        <dbReference type="ARBA" id="ARBA00005051"/>
    </source>
</evidence>
<evidence type="ECO:0000259" key="13">
    <source>
        <dbReference type="PROSITE" id="PS00794"/>
    </source>
</evidence>
<keyword evidence="7 14" id="KW-0418">Kinase</keyword>
<evidence type="ECO:0000256" key="4">
    <source>
        <dbReference type="ARBA" id="ARBA00016218"/>
    </source>
</evidence>
<dbReference type="Proteomes" id="UP000266302">
    <property type="component" value="Unassembled WGS sequence"/>
</dbReference>
<evidence type="ECO:0000313" key="15">
    <source>
        <dbReference type="Proteomes" id="UP000266302"/>
    </source>
</evidence>
<evidence type="ECO:0000256" key="9">
    <source>
        <dbReference type="ARBA" id="ARBA00022909"/>
    </source>
</evidence>
<dbReference type="InterPro" id="IPR035907">
    <property type="entry name" value="Hppk_sf"/>
</dbReference>
<comment type="pathway">
    <text evidence="1">Cofactor biosynthesis; tetrahydrofolate biosynthesis; 2-amino-4-hydroxy-6-hydroxymethyl-7,8-dihydropteridine diphosphate from 7,8-dihydroneopterin triphosphate: step 4/4.</text>
</comment>
<dbReference type="PANTHER" id="PTHR43071:SF1">
    <property type="entry name" value="2-AMINO-4-HYDROXY-6-HYDROXYMETHYLDIHYDROPTERIDINE PYROPHOSPHOKINASE"/>
    <property type="match status" value="1"/>
</dbReference>
<keyword evidence="5 14" id="KW-0808">Transferase</keyword>
<accession>A0A398CBI9</accession>
<dbReference type="GO" id="GO:0046656">
    <property type="term" value="P:folic acid biosynthetic process"/>
    <property type="evidence" value="ECO:0007669"/>
    <property type="project" value="UniProtKB-KW"/>
</dbReference>
<evidence type="ECO:0000256" key="12">
    <source>
        <dbReference type="ARBA" id="ARBA00033413"/>
    </source>
</evidence>
<dbReference type="PANTHER" id="PTHR43071">
    <property type="entry name" value="2-AMINO-4-HYDROXY-6-HYDROXYMETHYLDIHYDROPTERIDINE PYROPHOSPHOKINASE"/>
    <property type="match status" value="1"/>
</dbReference>
<evidence type="ECO:0000256" key="8">
    <source>
        <dbReference type="ARBA" id="ARBA00022840"/>
    </source>
</evidence>
<dbReference type="EMBL" id="QXJC01000001">
    <property type="protein sequence ID" value="RIE00140.1"/>
    <property type="molecule type" value="Genomic_DNA"/>
</dbReference>
<evidence type="ECO:0000313" key="14">
    <source>
        <dbReference type="EMBL" id="RIE00140.1"/>
    </source>
</evidence>
<dbReference type="Gene3D" id="3.30.70.560">
    <property type="entry name" value="7,8-Dihydro-6-hydroxymethylpterin-pyrophosphokinase HPPK"/>
    <property type="match status" value="1"/>
</dbReference>
<evidence type="ECO:0000256" key="3">
    <source>
        <dbReference type="ARBA" id="ARBA00013253"/>
    </source>
</evidence>
<reference evidence="14 15" key="1">
    <citation type="submission" date="2018-09" db="EMBL/GenBank/DDBJ databases">
        <title>Draft genome of Simplicispira sp. NY-02.</title>
        <authorList>
            <person name="Im W.T."/>
        </authorList>
    </citation>
    <scope>NUCLEOTIDE SEQUENCE [LARGE SCALE GENOMIC DNA]</scope>
    <source>
        <strain evidence="14 15">NY-02</strain>
    </source>
</reference>
<evidence type="ECO:0000256" key="2">
    <source>
        <dbReference type="ARBA" id="ARBA00005810"/>
    </source>
</evidence>
<keyword evidence="15" id="KW-1185">Reference proteome</keyword>
<protein>
    <recommendedName>
        <fullName evidence="4">2-amino-4-hydroxy-6-hydroxymethyldihydropteridine pyrophosphokinase</fullName>
        <ecNumber evidence="3">2.7.6.3</ecNumber>
    </recommendedName>
    <alternativeName>
        <fullName evidence="11">6-hydroxymethyl-7,8-dihydropterin pyrophosphokinase</fullName>
    </alternativeName>
    <alternativeName>
        <fullName evidence="12">7,8-dihydro-6-hydroxymethylpterin-pyrophosphokinase</fullName>
    </alternativeName>
</protein>
<evidence type="ECO:0000256" key="6">
    <source>
        <dbReference type="ARBA" id="ARBA00022741"/>
    </source>
</evidence>
<evidence type="ECO:0000256" key="10">
    <source>
        <dbReference type="ARBA" id="ARBA00029409"/>
    </source>
</evidence>
<dbReference type="GO" id="GO:0005524">
    <property type="term" value="F:ATP binding"/>
    <property type="evidence" value="ECO:0007669"/>
    <property type="project" value="UniProtKB-KW"/>
</dbReference>
<feature type="domain" description="7,8-dihydro-6-hydroxymethylpterin-pyrophosphokinase" evidence="13">
    <location>
        <begin position="88"/>
        <end position="99"/>
    </location>
</feature>
<sequence>MQTTAWIGLGANLGERAAALRSALTGLGALPGTRVLRVSSLYRSAPVDAGGPDYLNAVAEVSTFLTPQALLEALQTLEQAAGRERPYRNAPRTLDLDILFYGDVSLESAGLTLPHPRLHERAFVLLPLAELAPERVAPEWLAGVAGQAIERWGGADWGNILV</sequence>
<organism evidence="14 15">
    <name type="scientific">Simplicispira hankyongi</name>
    <dbReference type="NCBI Taxonomy" id="2315688"/>
    <lineage>
        <taxon>Bacteria</taxon>
        <taxon>Pseudomonadati</taxon>
        <taxon>Pseudomonadota</taxon>
        <taxon>Betaproteobacteria</taxon>
        <taxon>Burkholderiales</taxon>
        <taxon>Comamonadaceae</taxon>
        <taxon>Simplicispira</taxon>
    </lineage>
</organism>
<dbReference type="OrthoDB" id="9808041at2"/>
<dbReference type="NCBIfam" id="TIGR01498">
    <property type="entry name" value="folK"/>
    <property type="match status" value="1"/>
</dbReference>
<dbReference type="EC" id="2.7.6.3" evidence="3"/>
<keyword evidence="8" id="KW-0067">ATP-binding</keyword>
<comment type="similarity">
    <text evidence="2">Belongs to the HPPK family.</text>
</comment>
<comment type="caution">
    <text evidence="14">The sequence shown here is derived from an EMBL/GenBank/DDBJ whole genome shotgun (WGS) entry which is preliminary data.</text>
</comment>
<dbReference type="GO" id="GO:0046654">
    <property type="term" value="P:tetrahydrofolate biosynthetic process"/>
    <property type="evidence" value="ECO:0007669"/>
    <property type="project" value="UniProtKB-UniPathway"/>
</dbReference>
<evidence type="ECO:0000256" key="7">
    <source>
        <dbReference type="ARBA" id="ARBA00022777"/>
    </source>
</evidence>
<dbReference type="InterPro" id="IPR000550">
    <property type="entry name" value="Hppk"/>
</dbReference>
<keyword evidence="9" id="KW-0289">Folate biosynthesis</keyword>
<dbReference type="AlphaFoldDB" id="A0A398CBI9"/>
<dbReference type="UniPathway" id="UPA00077">
    <property type="reaction ID" value="UER00155"/>
</dbReference>